<keyword evidence="4 5" id="KW-0963">Cytoplasm</keyword>
<gene>
    <name evidence="5" type="primary">recX</name>
    <name evidence="8" type="ORF">F0919_11320</name>
</gene>
<sequence>MDLQAIQYYCAYQERCHSEVRSKLLELGFRGDELEEAIASLIADNFLNEERYAQQYCGGKFRINKWGRKKIIQELKKKKVSDFCIKKGLKEIDAQEYWETLQQLTKKKMSEINSKEKNIWIRKQKLQRYLIQKGYESDLINDVMKEA</sequence>
<feature type="domain" description="RecX third three-helical" evidence="7">
    <location>
        <begin position="95"/>
        <end position="144"/>
    </location>
</feature>
<dbReference type="AlphaFoldDB" id="A0A5M6CDT0"/>
<dbReference type="Pfam" id="PF02631">
    <property type="entry name" value="RecX_HTH2"/>
    <property type="match status" value="1"/>
</dbReference>
<organism evidence="8 9">
    <name type="scientific">Taibaiella lutea</name>
    <dbReference type="NCBI Taxonomy" id="2608001"/>
    <lineage>
        <taxon>Bacteria</taxon>
        <taxon>Pseudomonadati</taxon>
        <taxon>Bacteroidota</taxon>
        <taxon>Chitinophagia</taxon>
        <taxon>Chitinophagales</taxon>
        <taxon>Chitinophagaceae</taxon>
        <taxon>Taibaiella</taxon>
    </lineage>
</organism>
<protein>
    <recommendedName>
        <fullName evidence="3 5">Regulatory protein RecX</fullName>
    </recommendedName>
</protein>
<comment type="function">
    <text evidence="5">Modulates RecA activity.</text>
</comment>
<keyword evidence="9" id="KW-1185">Reference proteome</keyword>
<evidence type="ECO:0000256" key="2">
    <source>
        <dbReference type="ARBA" id="ARBA00009695"/>
    </source>
</evidence>
<proteinExistence type="inferred from homology"/>
<accession>A0A5M6CDT0</accession>
<evidence type="ECO:0000256" key="4">
    <source>
        <dbReference type="ARBA" id="ARBA00022490"/>
    </source>
</evidence>
<dbReference type="PANTHER" id="PTHR33602:SF1">
    <property type="entry name" value="REGULATORY PROTEIN RECX FAMILY PROTEIN"/>
    <property type="match status" value="1"/>
</dbReference>
<evidence type="ECO:0000259" key="6">
    <source>
        <dbReference type="Pfam" id="PF02631"/>
    </source>
</evidence>
<evidence type="ECO:0000256" key="5">
    <source>
        <dbReference type="HAMAP-Rule" id="MF_01114"/>
    </source>
</evidence>
<dbReference type="PANTHER" id="PTHR33602">
    <property type="entry name" value="REGULATORY PROTEIN RECX FAMILY PROTEIN"/>
    <property type="match status" value="1"/>
</dbReference>
<feature type="domain" description="RecX second three-helical" evidence="6">
    <location>
        <begin position="48"/>
        <end position="89"/>
    </location>
</feature>
<dbReference type="Gene3D" id="1.10.10.10">
    <property type="entry name" value="Winged helix-like DNA-binding domain superfamily/Winged helix DNA-binding domain"/>
    <property type="match status" value="2"/>
</dbReference>
<evidence type="ECO:0000313" key="8">
    <source>
        <dbReference type="EMBL" id="KAA5533133.1"/>
    </source>
</evidence>
<dbReference type="InterPro" id="IPR053925">
    <property type="entry name" value="RecX_HTH_3rd"/>
</dbReference>
<dbReference type="RefSeq" id="WP_150032881.1">
    <property type="nucleotide sequence ID" value="NZ_VWSH01000003.1"/>
</dbReference>
<dbReference type="InterPro" id="IPR036388">
    <property type="entry name" value="WH-like_DNA-bd_sf"/>
</dbReference>
<comment type="similarity">
    <text evidence="2 5">Belongs to the RecX family.</text>
</comment>
<dbReference type="InterPro" id="IPR053924">
    <property type="entry name" value="RecX_HTH_2nd"/>
</dbReference>
<evidence type="ECO:0000259" key="7">
    <source>
        <dbReference type="Pfam" id="PF21981"/>
    </source>
</evidence>
<comment type="caution">
    <text evidence="8">The sequence shown here is derived from an EMBL/GenBank/DDBJ whole genome shotgun (WGS) entry which is preliminary data.</text>
</comment>
<dbReference type="Proteomes" id="UP000323632">
    <property type="component" value="Unassembled WGS sequence"/>
</dbReference>
<dbReference type="HAMAP" id="MF_01114">
    <property type="entry name" value="RecX"/>
    <property type="match status" value="1"/>
</dbReference>
<dbReference type="GO" id="GO:0006282">
    <property type="term" value="P:regulation of DNA repair"/>
    <property type="evidence" value="ECO:0007669"/>
    <property type="project" value="UniProtKB-UniRule"/>
</dbReference>
<comment type="subcellular location">
    <subcellularLocation>
        <location evidence="1 5">Cytoplasm</location>
    </subcellularLocation>
</comment>
<reference evidence="8 9" key="1">
    <citation type="submission" date="2019-09" db="EMBL/GenBank/DDBJ databases">
        <title>Genome sequence and assembly of Taibaiella sp.</title>
        <authorList>
            <person name="Chhetri G."/>
        </authorList>
    </citation>
    <scope>NUCLEOTIDE SEQUENCE [LARGE SCALE GENOMIC DNA]</scope>
    <source>
        <strain evidence="8 9">KVB11</strain>
    </source>
</reference>
<name>A0A5M6CDT0_9BACT</name>
<dbReference type="InterPro" id="IPR003783">
    <property type="entry name" value="Regulatory_RecX"/>
</dbReference>
<dbReference type="Pfam" id="PF21981">
    <property type="entry name" value="RecX_HTH3"/>
    <property type="match status" value="1"/>
</dbReference>
<evidence type="ECO:0000313" key="9">
    <source>
        <dbReference type="Proteomes" id="UP000323632"/>
    </source>
</evidence>
<evidence type="ECO:0000256" key="3">
    <source>
        <dbReference type="ARBA" id="ARBA00018111"/>
    </source>
</evidence>
<dbReference type="GO" id="GO:0005737">
    <property type="term" value="C:cytoplasm"/>
    <property type="evidence" value="ECO:0007669"/>
    <property type="project" value="UniProtKB-SubCell"/>
</dbReference>
<evidence type="ECO:0000256" key="1">
    <source>
        <dbReference type="ARBA" id="ARBA00004496"/>
    </source>
</evidence>
<dbReference type="EMBL" id="VWSH01000003">
    <property type="protein sequence ID" value="KAA5533133.1"/>
    <property type="molecule type" value="Genomic_DNA"/>
</dbReference>